<dbReference type="RefSeq" id="WP_257767210.1">
    <property type="nucleotide sequence ID" value="NZ_CP102480.1"/>
</dbReference>
<dbReference type="EMBL" id="CP102480">
    <property type="protein sequence ID" value="UUX48708.1"/>
    <property type="molecule type" value="Genomic_DNA"/>
</dbReference>
<sequence length="155" mass="15843">MSKSVNRVKAAAEAAGLATEILRMPDSTRTAEEAAAACGCEVAQIVKSLIFKGAESGALKLLLVSGSNQVDLAKATALAGEPLERADPKEVREVTGFAIGGVAPIGHLVPVETWMDEALLGFETVWAAAGAPNAVFETEPLALRDAAGATVADLS</sequence>
<evidence type="ECO:0000259" key="1">
    <source>
        <dbReference type="Pfam" id="PF04073"/>
    </source>
</evidence>
<dbReference type="InterPro" id="IPR036754">
    <property type="entry name" value="YbaK/aa-tRNA-synt-asso_dom_sf"/>
</dbReference>
<proteinExistence type="predicted"/>
<dbReference type="GO" id="GO:0002161">
    <property type="term" value="F:aminoacyl-tRNA deacylase activity"/>
    <property type="evidence" value="ECO:0007669"/>
    <property type="project" value="InterPro"/>
</dbReference>
<organism evidence="2 3">
    <name type="scientific">Nisaea acidiphila</name>
    <dbReference type="NCBI Taxonomy" id="1862145"/>
    <lineage>
        <taxon>Bacteria</taxon>
        <taxon>Pseudomonadati</taxon>
        <taxon>Pseudomonadota</taxon>
        <taxon>Alphaproteobacteria</taxon>
        <taxon>Rhodospirillales</taxon>
        <taxon>Thalassobaculaceae</taxon>
        <taxon>Nisaea</taxon>
    </lineage>
</organism>
<reference evidence="2" key="1">
    <citation type="submission" date="2022-08" db="EMBL/GenBank/DDBJ databases">
        <title>Nisaea acidiphila sp. nov., isolated from a marine algal debris and emended description of the genus Nisaea Urios et al. 2008.</title>
        <authorList>
            <person name="Kwon K."/>
        </authorList>
    </citation>
    <scope>NUCLEOTIDE SEQUENCE</scope>
    <source>
        <strain evidence="2">MEBiC11861</strain>
    </source>
</reference>
<gene>
    <name evidence="2" type="ORF">NUH88_14985</name>
</gene>
<name>A0A9J7AQT4_9PROT</name>
<dbReference type="CDD" id="cd04333">
    <property type="entry name" value="ProX_deacylase"/>
    <property type="match status" value="1"/>
</dbReference>
<dbReference type="InterPro" id="IPR007214">
    <property type="entry name" value="YbaK/aa-tRNA-synth-assoc-dom"/>
</dbReference>
<dbReference type="Proteomes" id="UP001060336">
    <property type="component" value="Chromosome"/>
</dbReference>
<accession>A0A9J7AQT4</accession>
<dbReference type="Pfam" id="PF04073">
    <property type="entry name" value="tRNA_edit"/>
    <property type="match status" value="1"/>
</dbReference>
<dbReference type="SUPFAM" id="SSF55826">
    <property type="entry name" value="YbaK/ProRS associated domain"/>
    <property type="match status" value="1"/>
</dbReference>
<keyword evidence="3" id="KW-1185">Reference proteome</keyword>
<dbReference type="Gene3D" id="3.90.960.10">
    <property type="entry name" value="YbaK/aminoacyl-tRNA synthetase-associated domain"/>
    <property type="match status" value="1"/>
</dbReference>
<evidence type="ECO:0000313" key="3">
    <source>
        <dbReference type="Proteomes" id="UP001060336"/>
    </source>
</evidence>
<feature type="domain" description="YbaK/aminoacyl-tRNA synthetase-associated" evidence="1">
    <location>
        <begin position="27"/>
        <end position="145"/>
    </location>
</feature>
<evidence type="ECO:0000313" key="2">
    <source>
        <dbReference type="EMBL" id="UUX48708.1"/>
    </source>
</evidence>
<dbReference type="AlphaFoldDB" id="A0A9J7AQT4"/>
<dbReference type="KEGG" id="naci:NUH88_14985"/>
<dbReference type="PANTHER" id="PTHR30411">
    <property type="entry name" value="CYTOPLASMIC PROTEIN"/>
    <property type="match status" value="1"/>
</dbReference>
<dbReference type="PANTHER" id="PTHR30411:SF1">
    <property type="entry name" value="CYTOPLASMIC PROTEIN"/>
    <property type="match status" value="1"/>
</dbReference>
<protein>
    <submittedName>
        <fullName evidence="2">YbaK/EbsC family protein</fullName>
    </submittedName>
</protein>